<comment type="caution">
    <text evidence="2">The sequence shown here is derived from an EMBL/GenBank/DDBJ whole genome shotgun (WGS) entry which is preliminary data.</text>
</comment>
<evidence type="ECO:0000259" key="1">
    <source>
        <dbReference type="PROSITE" id="PS51819"/>
    </source>
</evidence>
<proteinExistence type="predicted"/>
<name>A0A8B4S4G5_COMTE</name>
<evidence type="ECO:0000313" key="2">
    <source>
        <dbReference type="EMBL" id="SUY78054.1"/>
    </source>
</evidence>
<accession>A0A8B4S4G5</accession>
<evidence type="ECO:0000313" key="3">
    <source>
        <dbReference type="Proteomes" id="UP000255070"/>
    </source>
</evidence>
<gene>
    <name evidence="2" type="ORF">NCTC10698_02964</name>
</gene>
<dbReference type="PANTHER" id="PTHR35006:SF2">
    <property type="entry name" value="GLYOXALASE FAMILY PROTEIN (AFU_ORTHOLOGUE AFUA_5G14830)"/>
    <property type="match status" value="1"/>
</dbReference>
<dbReference type="Proteomes" id="UP000255070">
    <property type="component" value="Unassembled WGS sequence"/>
</dbReference>
<dbReference type="Pfam" id="PF00903">
    <property type="entry name" value="Glyoxalase"/>
    <property type="match status" value="1"/>
</dbReference>
<keyword evidence="3" id="KW-1185">Reference proteome</keyword>
<dbReference type="GeneID" id="63998922"/>
<organism evidence="2 3">
    <name type="scientific">Comamonas testosteroni</name>
    <name type="common">Pseudomonas testosteroni</name>
    <dbReference type="NCBI Taxonomy" id="285"/>
    <lineage>
        <taxon>Bacteria</taxon>
        <taxon>Pseudomonadati</taxon>
        <taxon>Pseudomonadota</taxon>
        <taxon>Betaproteobacteria</taxon>
        <taxon>Burkholderiales</taxon>
        <taxon>Comamonadaceae</taxon>
        <taxon>Comamonas</taxon>
    </lineage>
</organism>
<feature type="domain" description="VOC" evidence="1">
    <location>
        <begin position="1"/>
        <end position="125"/>
    </location>
</feature>
<dbReference type="CDD" id="cd07262">
    <property type="entry name" value="VOC_like"/>
    <property type="match status" value="1"/>
</dbReference>
<sequence length="128" mass="14053">MLNHIGINVSDLSRSRHFYDAVLAELGCIGKTASSTFASYGVPTIDQHDDPCGDFWISEGEPSVPRVHIAFTALSIESVERFYRTAITLGAACNGEPGYRPKYHSKYYAAFVLDLDGYNIEAVCHSGM</sequence>
<dbReference type="PROSITE" id="PS51819">
    <property type="entry name" value="VOC"/>
    <property type="match status" value="1"/>
</dbReference>
<dbReference type="SUPFAM" id="SSF54593">
    <property type="entry name" value="Glyoxalase/Bleomycin resistance protein/Dihydroxybiphenyl dioxygenase"/>
    <property type="match status" value="1"/>
</dbReference>
<dbReference type="InterPro" id="IPR029068">
    <property type="entry name" value="Glyas_Bleomycin-R_OHBP_Dase"/>
</dbReference>
<dbReference type="PANTHER" id="PTHR35006">
    <property type="entry name" value="GLYOXALASE FAMILY PROTEIN (AFU_ORTHOLOGUE AFUA_5G14830)"/>
    <property type="match status" value="1"/>
</dbReference>
<protein>
    <submittedName>
        <fullName evidence="2">Glyoxalase-like domain</fullName>
    </submittedName>
</protein>
<dbReference type="Gene3D" id="3.10.180.10">
    <property type="entry name" value="2,3-Dihydroxybiphenyl 1,2-Dioxygenase, domain 1"/>
    <property type="match status" value="1"/>
</dbReference>
<dbReference type="InterPro" id="IPR037523">
    <property type="entry name" value="VOC_core"/>
</dbReference>
<dbReference type="EMBL" id="UFXL01000001">
    <property type="protein sequence ID" value="SUY78054.1"/>
    <property type="molecule type" value="Genomic_DNA"/>
</dbReference>
<dbReference type="InterPro" id="IPR004360">
    <property type="entry name" value="Glyas_Fos-R_dOase_dom"/>
</dbReference>
<dbReference type="RefSeq" id="WP_003074348.1">
    <property type="nucleotide sequence ID" value="NZ_BBJZ01000024.1"/>
</dbReference>
<reference evidence="2 3" key="1">
    <citation type="submission" date="2018-06" db="EMBL/GenBank/DDBJ databases">
        <authorList>
            <consortium name="Pathogen Informatics"/>
            <person name="Doyle S."/>
        </authorList>
    </citation>
    <scope>NUCLEOTIDE SEQUENCE [LARGE SCALE GENOMIC DNA]</scope>
    <source>
        <strain evidence="2 3">NCTC10698</strain>
    </source>
</reference>
<dbReference type="AlphaFoldDB" id="A0A8B4S4G5"/>